<dbReference type="AlphaFoldDB" id="A0AAQ3KGW2"/>
<name>A0AAQ3KGW2_9LILI</name>
<proteinExistence type="predicted"/>
<dbReference type="EMBL" id="CP136894">
    <property type="protein sequence ID" value="WOL08194.1"/>
    <property type="molecule type" value="Genomic_DNA"/>
</dbReference>
<gene>
    <name evidence="1" type="ORF">Cni_G16946</name>
</gene>
<evidence type="ECO:0000313" key="1">
    <source>
        <dbReference type="EMBL" id="WOL08194.1"/>
    </source>
</evidence>
<organism evidence="1 2">
    <name type="scientific">Canna indica</name>
    <name type="common">Indian-shot</name>
    <dbReference type="NCBI Taxonomy" id="4628"/>
    <lineage>
        <taxon>Eukaryota</taxon>
        <taxon>Viridiplantae</taxon>
        <taxon>Streptophyta</taxon>
        <taxon>Embryophyta</taxon>
        <taxon>Tracheophyta</taxon>
        <taxon>Spermatophyta</taxon>
        <taxon>Magnoliopsida</taxon>
        <taxon>Liliopsida</taxon>
        <taxon>Zingiberales</taxon>
        <taxon>Cannaceae</taxon>
        <taxon>Canna</taxon>
    </lineage>
</organism>
<accession>A0AAQ3KGW2</accession>
<reference evidence="1 2" key="1">
    <citation type="submission" date="2023-10" db="EMBL/GenBank/DDBJ databases">
        <title>Chromosome-scale genome assembly provides insights into flower coloration mechanisms of Canna indica.</title>
        <authorList>
            <person name="Li C."/>
        </authorList>
    </citation>
    <scope>NUCLEOTIDE SEQUENCE [LARGE SCALE GENOMIC DNA]</scope>
    <source>
        <tissue evidence="1">Flower</tissue>
    </source>
</reference>
<sequence length="110" mass="12173">MEVHRSKQCNTLTHTEGPRELSSASCLRLELSDQDQPPLIPPLHPSVCFRPQGALLCPCLASPARARLPTPSASIHKHPTESHLAEVRTRARRLVCRSPVSSQLFVIVDH</sequence>
<keyword evidence="2" id="KW-1185">Reference proteome</keyword>
<protein>
    <submittedName>
        <fullName evidence="1">Uncharacterized protein</fullName>
    </submittedName>
</protein>
<evidence type="ECO:0000313" key="2">
    <source>
        <dbReference type="Proteomes" id="UP001327560"/>
    </source>
</evidence>
<dbReference type="Proteomes" id="UP001327560">
    <property type="component" value="Chromosome 5"/>
</dbReference>